<evidence type="ECO:0000259" key="2">
    <source>
        <dbReference type="Pfam" id="PF01636"/>
    </source>
</evidence>
<reference evidence="3 4" key="1">
    <citation type="journal article" date="2014" name="Proc. Natl. Acad. Sci. U.S.A.">
        <title>Trajectory and genomic determinants of fungal-pathogen speciation and host adaptation.</title>
        <authorList>
            <person name="Hu X."/>
            <person name="Xiao G."/>
            <person name="Zheng P."/>
            <person name="Shang Y."/>
            <person name="Su Y."/>
            <person name="Zhang X."/>
            <person name="Liu X."/>
            <person name="Zhan S."/>
            <person name="St Leger R.J."/>
            <person name="Wang C."/>
        </authorList>
    </citation>
    <scope>NUCLEOTIDE SEQUENCE [LARGE SCALE GENOMIC DNA]</scope>
    <source>
        <strain evidence="3 4">ARSEF 1941</strain>
    </source>
</reference>
<dbReference type="PANTHER" id="PTHR21310:SF37">
    <property type="entry name" value="AMINOGLYCOSIDE PHOSPHOTRANSFERASE DOMAIN-CONTAINING PROTEIN"/>
    <property type="match status" value="1"/>
</dbReference>
<organism evidence="3 4">
    <name type="scientific">Metarhizium album (strain ARSEF 1941)</name>
    <dbReference type="NCBI Taxonomy" id="1081103"/>
    <lineage>
        <taxon>Eukaryota</taxon>
        <taxon>Fungi</taxon>
        <taxon>Dikarya</taxon>
        <taxon>Ascomycota</taxon>
        <taxon>Pezizomycotina</taxon>
        <taxon>Sordariomycetes</taxon>
        <taxon>Hypocreomycetidae</taxon>
        <taxon>Hypocreales</taxon>
        <taxon>Clavicipitaceae</taxon>
        <taxon>Metarhizium</taxon>
    </lineage>
</organism>
<keyword evidence="4" id="KW-1185">Reference proteome</keyword>
<feature type="region of interest" description="Disordered" evidence="1">
    <location>
        <begin position="49"/>
        <end position="96"/>
    </location>
</feature>
<dbReference type="STRING" id="1081103.A0A0B2X4V5"/>
<dbReference type="GeneID" id="63735723"/>
<dbReference type="AlphaFoldDB" id="A0A0B2X4V5"/>
<keyword evidence="3" id="KW-0808">Transferase</keyword>
<feature type="domain" description="Aminoglycoside phosphotransferase" evidence="2">
    <location>
        <begin position="473"/>
        <end position="560"/>
    </location>
</feature>
<sequence length="696" mass="79613">MTQTSPTLKTQNHSCLSPCPSWDSAITIASSPSSLSSCDGIDDDECNFFSDSDELPSKSTDEKLDIGSGFSTPSTVQPVAAGQEEPERTPVPTPLDADRLHSLFSEYEKLVNGQEVPREREGSPDESTNLSMPKYLAQLTTDFWNALLLLLWTTARQEDHESDTSYGKPSVNERLNSIHPPAMTTRNLLSGPVTLSAATAKSRNVLHALEYPQQKENFYKRMETYRPLLADLVAHHLGTKPTDVTISSQDYWRHGSFNLCIPVHIDPSAKSAPPQFVLLRFPLPYRVGEVVRPGNSDEKVNCEAATYAWLQENCPAVPIPQLYGFGLSTNQRFTNLDFLPWWSRWFQQARRYFLATFGFPQPSRYVCHPSSRFADLDIGYLLIQTITSGEMLSESWDEKRDDVRLQDNLQRSLARMMLSLASVPLARIGAFRLDNNGYLHLDNRPLNVMFTMHENEGIPLNISRHTTFSSVDDFILQHLAAFDNRLLYQQNAITSRDDAWYQMTSLAAARAIFPQMFRRDFFYGPFVFTLTDIHRSNIFVDEDWNITCIIDLEFACSSPIEFLQPPYWLGGGLIDEIEPIEFAPKHAAFLELLKREEQLQNYRRDAEPLSCIMQQAWTNGAFWVTLAVKDPVAFTEIFYDRILPSYFSYSPEELSKADYRFFARLWRPNICDIIDKKLQDRDTYLERLNAVFTDFT</sequence>
<dbReference type="GO" id="GO:0016740">
    <property type="term" value="F:transferase activity"/>
    <property type="evidence" value="ECO:0007669"/>
    <property type="project" value="UniProtKB-KW"/>
</dbReference>
<proteinExistence type="predicted"/>
<feature type="region of interest" description="Disordered" evidence="1">
    <location>
        <begin position="111"/>
        <end position="130"/>
    </location>
</feature>
<evidence type="ECO:0000313" key="4">
    <source>
        <dbReference type="Proteomes" id="UP000030816"/>
    </source>
</evidence>
<name>A0A0B2X4V5_METAS</name>
<accession>A0A0B2X4V5</accession>
<evidence type="ECO:0000313" key="3">
    <source>
        <dbReference type="EMBL" id="KHO00490.1"/>
    </source>
</evidence>
<dbReference type="InterPro" id="IPR002575">
    <property type="entry name" value="Aminoglycoside_PTrfase"/>
</dbReference>
<feature type="compositionally biased region" description="Basic and acidic residues" evidence="1">
    <location>
        <begin position="55"/>
        <end position="65"/>
    </location>
</feature>
<comment type="caution">
    <text evidence="3">The sequence shown here is derived from an EMBL/GenBank/DDBJ whole genome shotgun (WGS) entry which is preliminary data.</text>
</comment>
<dbReference type="SUPFAM" id="SSF56112">
    <property type="entry name" value="Protein kinase-like (PK-like)"/>
    <property type="match status" value="1"/>
</dbReference>
<dbReference type="PANTHER" id="PTHR21310">
    <property type="entry name" value="AMINOGLYCOSIDE PHOSPHOTRANSFERASE-RELATED-RELATED"/>
    <property type="match status" value="1"/>
</dbReference>
<evidence type="ECO:0000256" key="1">
    <source>
        <dbReference type="SAM" id="MobiDB-lite"/>
    </source>
</evidence>
<dbReference type="InterPro" id="IPR051678">
    <property type="entry name" value="AGP_Transferase"/>
</dbReference>
<dbReference type="InterPro" id="IPR011009">
    <property type="entry name" value="Kinase-like_dom_sf"/>
</dbReference>
<protein>
    <submittedName>
        <fullName evidence="3">Aminoglycoside phosphotransferase</fullName>
    </submittedName>
</protein>
<dbReference type="RefSeq" id="XP_040681555.1">
    <property type="nucleotide sequence ID" value="XM_040820067.1"/>
</dbReference>
<dbReference type="OrthoDB" id="3645574at2759"/>
<gene>
    <name evidence="3" type="ORF">MAM_01268</name>
</gene>
<dbReference type="HOGENOM" id="CLU_025005_3_1_1"/>
<dbReference type="Proteomes" id="UP000030816">
    <property type="component" value="Unassembled WGS sequence"/>
</dbReference>
<dbReference type="Pfam" id="PF01636">
    <property type="entry name" value="APH"/>
    <property type="match status" value="1"/>
</dbReference>
<dbReference type="EMBL" id="AZHE01000002">
    <property type="protein sequence ID" value="KHO00490.1"/>
    <property type="molecule type" value="Genomic_DNA"/>
</dbReference>